<keyword evidence="1" id="KW-0472">Membrane</keyword>
<reference evidence="2" key="1">
    <citation type="journal article" date="2018" name="Int. J. Syst. Evol. Microbiol.">
        <title>Jatrophihabitans telluris sp. nov., isolated from sediment soil of lava forest wetlands and the emended description of the genus Jatrophihabitans.</title>
        <authorList>
            <person name="Lee K.C."/>
            <person name="Suh M.K."/>
            <person name="Eom M.K."/>
            <person name="Kim K.K."/>
            <person name="Kim J.S."/>
            <person name="Kim D.S."/>
            <person name="Ko S.H."/>
            <person name="Shin Y.K."/>
            <person name="Lee J.S."/>
        </authorList>
    </citation>
    <scope>NUCLEOTIDE SEQUENCE</scope>
    <source>
        <strain evidence="2">N237</strain>
    </source>
</reference>
<keyword evidence="3" id="KW-1185">Reference proteome</keyword>
<evidence type="ECO:0000256" key="1">
    <source>
        <dbReference type="SAM" id="Phobius"/>
    </source>
</evidence>
<keyword evidence="1" id="KW-1133">Transmembrane helix</keyword>
<name>A0ABY4R4V5_9ACTN</name>
<reference evidence="2" key="2">
    <citation type="submission" date="2022-05" db="EMBL/GenBank/DDBJ databases">
        <authorList>
            <person name="Kim J.-S."/>
            <person name="Lee K."/>
            <person name="Suh M."/>
            <person name="Eom M."/>
            <person name="Kim J.-S."/>
            <person name="Kim D.-S."/>
            <person name="Ko S.-H."/>
            <person name="Shin Y."/>
            <person name="Lee J.-S."/>
        </authorList>
    </citation>
    <scope>NUCLEOTIDE SEQUENCE</scope>
    <source>
        <strain evidence="2">N237</strain>
    </source>
</reference>
<gene>
    <name evidence="2" type="ORF">M6D93_07685</name>
</gene>
<dbReference type="Proteomes" id="UP001056336">
    <property type="component" value="Chromosome"/>
</dbReference>
<sequence>MGFDLSVPITAFVVAVMLAFVVRWVFKPSRPRTGRPAHGPGADLGMLTAVLGSAGRSQALTVKNRLSAGGVRCTVSRLDANHYDVLVFTADADKARRLLEG</sequence>
<proteinExistence type="predicted"/>
<evidence type="ECO:0000313" key="2">
    <source>
        <dbReference type="EMBL" id="UQX89874.1"/>
    </source>
</evidence>
<feature type="transmembrane region" description="Helical" evidence="1">
    <location>
        <begin position="6"/>
        <end position="26"/>
    </location>
</feature>
<keyword evidence="1" id="KW-0812">Transmembrane</keyword>
<organism evidence="2 3">
    <name type="scientific">Jatrophihabitans telluris</name>
    <dbReference type="NCBI Taxonomy" id="2038343"/>
    <lineage>
        <taxon>Bacteria</taxon>
        <taxon>Bacillati</taxon>
        <taxon>Actinomycetota</taxon>
        <taxon>Actinomycetes</taxon>
        <taxon>Jatrophihabitantales</taxon>
        <taxon>Jatrophihabitantaceae</taxon>
        <taxon>Jatrophihabitans</taxon>
    </lineage>
</organism>
<accession>A0ABY4R4V5</accession>
<evidence type="ECO:0000313" key="3">
    <source>
        <dbReference type="Proteomes" id="UP001056336"/>
    </source>
</evidence>
<dbReference type="RefSeq" id="WP_249773769.1">
    <property type="nucleotide sequence ID" value="NZ_CP097332.1"/>
</dbReference>
<protein>
    <recommendedName>
        <fullName evidence="4">DUF2007 domain-containing protein</fullName>
    </recommendedName>
</protein>
<evidence type="ECO:0008006" key="4">
    <source>
        <dbReference type="Google" id="ProtNLM"/>
    </source>
</evidence>
<dbReference type="EMBL" id="CP097332">
    <property type="protein sequence ID" value="UQX89874.1"/>
    <property type="molecule type" value="Genomic_DNA"/>
</dbReference>